<sequence length="454" mass="49867">MRPRGATFSGLQPSGNLDFGVTTEESGRSTSASDEPIKITMRTRVAVRDKNPHRFQVIPLRDASMLQASRSQSNTTRPLRVPTTPVNYLLKSPSGTLSPYSSAKPLQSALSAQSLSEYSQKENCPLPEVIELNVNKTLAVPEVKALIAPSSLLSSLSLHGQNNDSALWEFDVNQKTPRSNDRNSGFLRFRSKGTHRRALEIRKLDPRDQSKVSGDTVTHGRTTTQSLHIRSHHDETHARSTSLSNLRTVHTIQDSISCIPSNLHQSGDNAGEGKSCSGDLENSQLLSPETHRLVKKSSSKKRHAIYTASLVLPDFDKLTCSRGETNSRRTLDSYSTEDEQHILRTPLQSNFGHSTCGLPEACEAKIPRLNIHVASGFSIRKSLENDANVSIASLRDEFCPPQNSSGSLCPSVALTDAKSASLRTSFDVNAGKMIYPQIILDLFAQIDQVIEDWS</sequence>
<name>A0A9P5TUE7_GYMJU</name>
<protein>
    <submittedName>
        <fullName evidence="2">Uncharacterized protein</fullName>
    </submittedName>
</protein>
<evidence type="ECO:0000256" key="1">
    <source>
        <dbReference type="SAM" id="MobiDB-lite"/>
    </source>
</evidence>
<dbReference type="OrthoDB" id="2984700at2759"/>
<reference evidence="2" key="1">
    <citation type="submission" date="2020-11" db="EMBL/GenBank/DDBJ databases">
        <authorList>
            <consortium name="DOE Joint Genome Institute"/>
            <person name="Ahrendt S."/>
            <person name="Riley R."/>
            <person name="Andreopoulos W."/>
            <person name="LaButti K."/>
            <person name="Pangilinan J."/>
            <person name="Ruiz-duenas F.J."/>
            <person name="Barrasa J.M."/>
            <person name="Sanchez-Garcia M."/>
            <person name="Camarero S."/>
            <person name="Miyauchi S."/>
            <person name="Serrano A."/>
            <person name="Linde D."/>
            <person name="Babiker R."/>
            <person name="Drula E."/>
            <person name="Ayuso-Fernandez I."/>
            <person name="Pacheco R."/>
            <person name="Padilla G."/>
            <person name="Ferreira P."/>
            <person name="Barriuso J."/>
            <person name="Kellner H."/>
            <person name="Castanera R."/>
            <person name="Alfaro M."/>
            <person name="Ramirez L."/>
            <person name="Pisabarro A.G."/>
            <person name="Kuo A."/>
            <person name="Tritt A."/>
            <person name="Lipzen A."/>
            <person name="He G."/>
            <person name="Yan M."/>
            <person name="Ng V."/>
            <person name="Cullen D."/>
            <person name="Martin F."/>
            <person name="Rosso M.-N."/>
            <person name="Henrissat B."/>
            <person name="Hibbett D."/>
            <person name="Martinez A.T."/>
            <person name="Grigoriev I.V."/>
        </authorList>
    </citation>
    <scope>NUCLEOTIDE SEQUENCE</scope>
    <source>
        <strain evidence="2">AH 44721</strain>
    </source>
</reference>
<dbReference type="AlphaFoldDB" id="A0A9P5TUE7"/>
<evidence type="ECO:0000313" key="2">
    <source>
        <dbReference type="EMBL" id="KAF8914115.1"/>
    </source>
</evidence>
<feature type="region of interest" description="Disordered" evidence="1">
    <location>
        <begin position="207"/>
        <end position="243"/>
    </location>
</feature>
<dbReference type="EMBL" id="JADNYJ010000001">
    <property type="protein sequence ID" value="KAF8914115.1"/>
    <property type="molecule type" value="Genomic_DNA"/>
</dbReference>
<keyword evidence="3" id="KW-1185">Reference proteome</keyword>
<proteinExistence type="predicted"/>
<gene>
    <name evidence="2" type="ORF">CPB84DRAFT_1840858</name>
</gene>
<organism evidence="2 3">
    <name type="scientific">Gymnopilus junonius</name>
    <name type="common">Spectacular rustgill mushroom</name>
    <name type="synonym">Gymnopilus spectabilis subsp. junonius</name>
    <dbReference type="NCBI Taxonomy" id="109634"/>
    <lineage>
        <taxon>Eukaryota</taxon>
        <taxon>Fungi</taxon>
        <taxon>Dikarya</taxon>
        <taxon>Basidiomycota</taxon>
        <taxon>Agaricomycotina</taxon>
        <taxon>Agaricomycetes</taxon>
        <taxon>Agaricomycetidae</taxon>
        <taxon>Agaricales</taxon>
        <taxon>Agaricineae</taxon>
        <taxon>Hymenogastraceae</taxon>
        <taxon>Gymnopilus</taxon>
    </lineage>
</organism>
<comment type="caution">
    <text evidence="2">The sequence shown here is derived from an EMBL/GenBank/DDBJ whole genome shotgun (WGS) entry which is preliminary data.</text>
</comment>
<accession>A0A9P5TUE7</accession>
<evidence type="ECO:0000313" key="3">
    <source>
        <dbReference type="Proteomes" id="UP000724874"/>
    </source>
</evidence>
<feature type="region of interest" description="Disordered" evidence="1">
    <location>
        <begin position="1"/>
        <end position="37"/>
    </location>
</feature>
<dbReference type="Proteomes" id="UP000724874">
    <property type="component" value="Unassembled WGS sequence"/>
</dbReference>
<feature type="region of interest" description="Disordered" evidence="1">
    <location>
        <begin position="263"/>
        <end position="299"/>
    </location>
</feature>
<feature type="compositionally biased region" description="Polar residues" evidence="1">
    <location>
        <begin position="211"/>
        <end position="228"/>
    </location>
</feature>